<evidence type="ECO:0000256" key="1">
    <source>
        <dbReference type="ARBA" id="ARBA00022801"/>
    </source>
</evidence>
<dbReference type="AlphaFoldDB" id="A0A9D1LD29"/>
<reference evidence="5" key="1">
    <citation type="submission" date="2020-10" db="EMBL/GenBank/DDBJ databases">
        <authorList>
            <person name="Gilroy R."/>
        </authorList>
    </citation>
    <scope>NUCLEOTIDE SEQUENCE</scope>
    <source>
        <strain evidence="5">ChiGjej1B1-19959</strain>
    </source>
</reference>
<dbReference type="Proteomes" id="UP000824071">
    <property type="component" value="Unassembled WGS sequence"/>
</dbReference>
<dbReference type="Gene3D" id="3.20.20.80">
    <property type="entry name" value="Glycosidases"/>
    <property type="match status" value="1"/>
</dbReference>
<evidence type="ECO:0000259" key="4">
    <source>
        <dbReference type="Pfam" id="PF12972"/>
    </source>
</evidence>
<dbReference type="InterPro" id="IPR024732">
    <property type="entry name" value="NAGLU_C"/>
</dbReference>
<dbReference type="GO" id="GO:0005975">
    <property type="term" value="P:carbohydrate metabolic process"/>
    <property type="evidence" value="ECO:0007669"/>
    <property type="project" value="UniProtKB-ARBA"/>
</dbReference>
<dbReference type="Pfam" id="PF12972">
    <property type="entry name" value="NAGLU_C"/>
    <property type="match status" value="1"/>
</dbReference>
<organism evidence="5 6">
    <name type="scientific">Candidatus Fimenecus excrementigallinarum</name>
    <dbReference type="NCBI Taxonomy" id="2840816"/>
    <lineage>
        <taxon>Bacteria</taxon>
        <taxon>Bacillati</taxon>
        <taxon>Bacillota</taxon>
        <taxon>Clostridia</taxon>
        <taxon>Candidatus Fimenecus</taxon>
    </lineage>
</organism>
<dbReference type="Gene3D" id="1.20.120.670">
    <property type="entry name" value="N-acetyl-b-d-glucoasminidase"/>
    <property type="match status" value="1"/>
</dbReference>
<dbReference type="InterPro" id="IPR024240">
    <property type="entry name" value="NAGLU_N"/>
</dbReference>
<evidence type="ECO:0000313" key="5">
    <source>
        <dbReference type="EMBL" id="HIU36148.1"/>
    </source>
</evidence>
<feature type="domain" description="Alpha-N-acetylglucosaminidase tim-barrel" evidence="2">
    <location>
        <begin position="97"/>
        <end position="408"/>
    </location>
</feature>
<accession>A0A9D1LD29</accession>
<keyword evidence="1" id="KW-0378">Hydrolase</keyword>
<evidence type="ECO:0000313" key="6">
    <source>
        <dbReference type="Proteomes" id="UP000824071"/>
    </source>
</evidence>
<dbReference type="InterPro" id="IPR007781">
    <property type="entry name" value="NAGLU"/>
</dbReference>
<dbReference type="PANTHER" id="PTHR12872:SF1">
    <property type="entry name" value="ALPHA-N-ACETYLGLUCOSAMINIDASE"/>
    <property type="match status" value="1"/>
</dbReference>
<evidence type="ECO:0000259" key="3">
    <source>
        <dbReference type="Pfam" id="PF12971"/>
    </source>
</evidence>
<name>A0A9D1LD29_9FIRM</name>
<feature type="domain" description="Alpha-N-acetylglucosaminidase C-terminal" evidence="4">
    <location>
        <begin position="423"/>
        <end position="704"/>
    </location>
</feature>
<dbReference type="Gene3D" id="3.30.379.10">
    <property type="entry name" value="Chitobiase/beta-hexosaminidase domain 2-like"/>
    <property type="match status" value="1"/>
</dbReference>
<comment type="caution">
    <text evidence="5">The sequence shown here is derived from an EMBL/GenBank/DDBJ whole genome shotgun (WGS) entry which is preliminary data.</text>
</comment>
<reference evidence="5" key="2">
    <citation type="journal article" date="2021" name="PeerJ">
        <title>Extensive microbial diversity within the chicken gut microbiome revealed by metagenomics and culture.</title>
        <authorList>
            <person name="Gilroy R."/>
            <person name="Ravi A."/>
            <person name="Getino M."/>
            <person name="Pursley I."/>
            <person name="Horton D.L."/>
            <person name="Alikhan N.F."/>
            <person name="Baker D."/>
            <person name="Gharbi K."/>
            <person name="Hall N."/>
            <person name="Watson M."/>
            <person name="Adriaenssens E.M."/>
            <person name="Foster-Nyarko E."/>
            <person name="Jarju S."/>
            <person name="Secka A."/>
            <person name="Antonio M."/>
            <person name="Oren A."/>
            <person name="Chaudhuri R.R."/>
            <person name="La Ragione R."/>
            <person name="Hildebrand F."/>
            <person name="Pallen M.J."/>
        </authorList>
    </citation>
    <scope>NUCLEOTIDE SEQUENCE</scope>
    <source>
        <strain evidence="5">ChiGjej1B1-19959</strain>
    </source>
</reference>
<dbReference type="Pfam" id="PF05089">
    <property type="entry name" value="NAGLU"/>
    <property type="match status" value="1"/>
</dbReference>
<dbReference type="PANTHER" id="PTHR12872">
    <property type="entry name" value="ALPHA-N-ACETYLGLUCOSAMINIDASE"/>
    <property type="match status" value="1"/>
</dbReference>
<dbReference type="InterPro" id="IPR029018">
    <property type="entry name" value="Hex-like_dom2"/>
</dbReference>
<evidence type="ECO:0000259" key="2">
    <source>
        <dbReference type="Pfam" id="PF05089"/>
    </source>
</evidence>
<sequence>MDAVLQGFLERNLPLVKDNIQITLTERAGKERFCVSFADGRLHVEANSRVAAANGIFTYLQKICRVNYGWCGNETLDIKALVPFDGKLEKVIDQQYRVYMNYCTLDYSMCWWDFARWEREIDFMAMNGVNMPLCVIGTEAVWFETLLEFGFTESEALSTISGPAFYAWQLMTNIEGYMHPENKRYVYERLELGRRILARVLEFGMTPIQQGFSGHVPMLLREKRPEANIVPKNGWCLFPKTAQLDPLDPLFSEFGTAYLKRLDALLGNHHFLACDPFHEGTPPKKSRFYLRRVGKAIDGLYRAFDADSTWVMQAWTLRKPIVKAVPKNRLLILDLNSERMKSTRNLWGYPAVAGMLHDFGGKNPMQGKLREHCKNPYYQRRRRGANAVGAGLFMEGIEQNPVVYDLQFRLLTESDPIDVSEFLDDYVERRYGGASRTLRQAWDILLATCYRDKGYQENGVGSTLCARPLMEPKKCGPCDVTKLFYDPAELEKALPLFLAESERFRSSDGYQYDVCDLTRQILSNRFHTNQAKFADAYRRKDAARANSLAKEQTALLYDLDAFLGLRKNFTLARWINDSHKLAADDEERRYFDKNARTLVTVWGDLYGDSSMLYDYAWREWNGLISEYYAVRWKRFYDEALQALHDGKAFQTEAGVPICGRPRFDATDFGRRLFQFEKSWCETYSEYDEPENRDVVDEAKRLAEKWRIGK</sequence>
<feature type="domain" description="Alpha-N-acetylglucosaminidase N-terminal" evidence="3">
    <location>
        <begin position="6"/>
        <end position="81"/>
    </location>
</feature>
<dbReference type="Pfam" id="PF12971">
    <property type="entry name" value="NAGLU_N"/>
    <property type="match status" value="1"/>
</dbReference>
<dbReference type="InterPro" id="IPR024733">
    <property type="entry name" value="NAGLU_tim-barrel"/>
</dbReference>
<dbReference type="GO" id="GO:0016787">
    <property type="term" value="F:hydrolase activity"/>
    <property type="evidence" value="ECO:0007669"/>
    <property type="project" value="UniProtKB-KW"/>
</dbReference>
<protein>
    <submittedName>
        <fullName evidence="5">Alpha-N-acetylglucosaminidase C-terminal domain-containing protein</fullName>
    </submittedName>
</protein>
<gene>
    <name evidence="5" type="ORF">IAC53_06060</name>
</gene>
<dbReference type="EMBL" id="DVMW01000036">
    <property type="protein sequence ID" value="HIU36148.1"/>
    <property type="molecule type" value="Genomic_DNA"/>
</dbReference>
<proteinExistence type="predicted"/>